<organism evidence="7 8">
    <name type="scientific">Papaver somniferum</name>
    <name type="common">Opium poppy</name>
    <dbReference type="NCBI Taxonomy" id="3469"/>
    <lineage>
        <taxon>Eukaryota</taxon>
        <taxon>Viridiplantae</taxon>
        <taxon>Streptophyta</taxon>
        <taxon>Embryophyta</taxon>
        <taxon>Tracheophyta</taxon>
        <taxon>Spermatophyta</taxon>
        <taxon>Magnoliopsida</taxon>
        <taxon>Ranunculales</taxon>
        <taxon>Papaveraceae</taxon>
        <taxon>Papaveroideae</taxon>
        <taxon>Papaver</taxon>
    </lineage>
</organism>
<keyword evidence="1" id="KW-0436">Ligase</keyword>
<proteinExistence type="predicted"/>
<dbReference type="InterPro" id="IPR002319">
    <property type="entry name" value="Phenylalanyl-tRNA_Synthase"/>
</dbReference>
<feature type="domain" description="Phenylalanyl-tRNA synthetase" evidence="6">
    <location>
        <begin position="32"/>
        <end position="56"/>
    </location>
</feature>
<dbReference type="GO" id="GO:0005524">
    <property type="term" value="F:ATP binding"/>
    <property type="evidence" value="ECO:0007669"/>
    <property type="project" value="UniProtKB-KW"/>
</dbReference>
<keyword evidence="8" id="KW-1185">Reference proteome</keyword>
<dbReference type="Gramene" id="RZC63802">
    <property type="protein sequence ID" value="RZC63802"/>
    <property type="gene ID" value="C5167_025557"/>
</dbReference>
<dbReference type="GO" id="GO:0004812">
    <property type="term" value="F:aminoacyl-tRNA ligase activity"/>
    <property type="evidence" value="ECO:0007669"/>
    <property type="project" value="UniProtKB-KW"/>
</dbReference>
<dbReference type="STRING" id="3469.A0A4Y7JUT7"/>
<dbReference type="GO" id="GO:0043039">
    <property type="term" value="P:tRNA aminoacylation"/>
    <property type="evidence" value="ECO:0007669"/>
    <property type="project" value="InterPro"/>
</dbReference>
<dbReference type="GO" id="GO:0006412">
    <property type="term" value="P:translation"/>
    <property type="evidence" value="ECO:0007669"/>
    <property type="project" value="UniProtKB-KW"/>
</dbReference>
<gene>
    <name evidence="7" type="ORF">C5167_025557</name>
</gene>
<accession>A0A4Y7JUT7</accession>
<evidence type="ECO:0000256" key="4">
    <source>
        <dbReference type="ARBA" id="ARBA00022917"/>
    </source>
</evidence>
<name>A0A4Y7JUT7_PAPSO</name>
<evidence type="ECO:0000256" key="5">
    <source>
        <dbReference type="ARBA" id="ARBA00023146"/>
    </source>
</evidence>
<evidence type="ECO:0000313" key="7">
    <source>
        <dbReference type="EMBL" id="RZC63802.1"/>
    </source>
</evidence>
<keyword evidence="5" id="KW-0030">Aminoacyl-tRNA synthetase</keyword>
<keyword evidence="2" id="KW-0547">Nucleotide-binding</keyword>
<reference evidence="7 8" key="1">
    <citation type="journal article" date="2018" name="Science">
        <title>The opium poppy genome and morphinan production.</title>
        <authorList>
            <person name="Guo L."/>
            <person name="Winzer T."/>
            <person name="Yang X."/>
            <person name="Li Y."/>
            <person name="Ning Z."/>
            <person name="He Z."/>
            <person name="Teodor R."/>
            <person name="Lu Y."/>
            <person name="Bowser T.A."/>
            <person name="Graham I.A."/>
            <person name="Ye K."/>
        </authorList>
    </citation>
    <scope>NUCLEOTIDE SEQUENCE [LARGE SCALE GENOMIC DNA]</scope>
    <source>
        <strain evidence="8">cv. HN1</strain>
        <tissue evidence="7">Leaves</tissue>
    </source>
</reference>
<evidence type="ECO:0000256" key="1">
    <source>
        <dbReference type="ARBA" id="ARBA00022598"/>
    </source>
</evidence>
<keyword evidence="3" id="KW-0067">ATP-binding</keyword>
<evidence type="ECO:0000259" key="6">
    <source>
        <dbReference type="Pfam" id="PF01409"/>
    </source>
</evidence>
<protein>
    <recommendedName>
        <fullName evidence="6">Phenylalanyl-tRNA synthetase domain-containing protein</fullName>
    </recommendedName>
</protein>
<evidence type="ECO:0000256" key="3">
    <source>
        <dbReference type="ARBA" id="ARBA00022840"/>
    </source>
</evidence>
<dbReference type="EMBL" id="CM010719">
    <property type="protein sequence ID" value="RZC63802.1"/>
    <property type="molecule type" value="Genomic_DNA"/>
</dbReference>
<keyword evidence="4" id="KW-0648">Protein biosynthesis</keyword>
<evidence type="ECO:0000256" key="2">
    <source>
        <dbReference type="ARBA" id="ARBA00022741"/>
    </source>
</evidence>
<dbReference type="Proteomes" id="UP000316621">
    <property type="component" value="Chromosome 5"/>
</dbReference>
<dbReference type="Gene3D" id="3.30.930.10">
    <property type="entry name" value="Bira Bifunctional Protein, Domain 2"/>
    <property type="match status" value="1"/>
</dbReference>
<sequence length="72" mass="8216">MGRGWKFWHVHTGDVASDGTPRGCCMHCMGTLSLERPTMILYGIDDIRDLLGPKVDLWLIKRKPICRIGINY</sequence>
<evidence type="ECO:0000313" key="8">
    <source>
        <dbReference type="Proteomes" id="UP000316621"/>
    </source>
</evidence>
<dbReference type="InterPro" id="IPR045864">
    <property type="entry name" value="aa-tRNA-synth_II/BPL/LPL"/>
</dbReference>
<dbReference type="GO" id="GO:0000049">
    <property type="term" value="F:tRNA binding"/>
    <property type="evidence" value="ECO:0007669"/>
    <property type="project" value="InterPro"/>
</dbReference>
<dbReference type="Pfam" id="PF01409">
    <property type="entry name" value="tRNA-synt_2d"/>
    <property type="match status" value="1"/>
</dbReference>
<dbReference type="AlphaFoldDB" id="A0A4Y7JUT7"/>